<gene>
    <name evidence="1" type="ORF">GCM10010226_90040</name>
</gene>
<evidence type="ECO:0000313" key="2">
    <source>
        <dbReference type="Proteomes" id="UP000646776"/>
    </source>
</evidence>
<dbReference type="EMBL" id="BMSA01000058">
    <property type="protein sequence ID" value="GGT98812.1"/>
    <property type="molecule type" value="Genomic_DNA"/>
</dbReference>
<comment type="caution">
    <text evidence="1">The sequence shown here is derived from an EMBL/GenBank/DDBJ whole genome shotgun (WGS) entry which is preliminary data.</text>
</comment>
<sequence length="107" mass="11338">MIGASPAGRILPGRTGLGRSAAWSTASPWLAWAKHLAHQLAKARGWGRNLRFGVNRGLAVILTDYVEGDVVRHCETFAPLRALGLRGRLCHLSSSSASSSTAGLVHP</sequence>
<keyword evidence="2" id="KW-1185">Reference proteome</keyword>
<dbReference type="Proteomes" id="UP000646776">
    <property type="component" value="Unassembled WGS sequence"/>
</dbReference>
<name>A0A918HSC9_9ACTN</name>
<reference evidence="1" key="2">
    <citation type="submission" date="2020-09" db="EMBL/GenBank/DDBJ databases">
        <authorList>
            <person name="Sun Q."/>
            <person name="Ohkuma M."/>
        </authorList>
    </citation>
    <scope>NUCLEOTIDE SEQUENCE</scope>
    <source>
        <strain evidence="1">JCM 4125</strain>
    </source>
</reference>
<proteinExistence type="predicted"/>
<dbReference type="RefSeq" id="WP_189718388.1">
    <property type="nucleotide sequence ID" value="NZ_BMSA01000058.1"/>
</dbReference>
<evidence type="ECO:0000313" key="1">
    <source>
        <dbReference type="EMBL" id="GGT98812.1"/>
    </source>
</evidence>
<dbReference type="AlphaFoldDB" id="A0A918HSC9"/>
<reference evidence="1" key="1">
    <citation type="journal article" date="2014" name="Int. J. Syst. Evol. Microbiol.">
        <title>Complete genome sequence of Corynebacterium casei LMG S-19264T (=DSM 44701T), isolated from a smear-ripened cheese.</title>
        <authorList>
            <consortium name="US DOE Joint Genome Institute (JGI-PGF)"/>
            <person name="Walter F."/>
            <person name="Albersmeier A."/>
            <person name="Kalinowski J."/>
            <person name="Ruckert C."/>
        </authorList>
    </citation>
    <scope>NUCLEOTIDE SEQUENCE</scope>
    <source>
        <strain evidence="1">JCM 4125</strain>
    </source>
</reference>
<organism evidence="1 2">
    <name type="scientific">Streptomyces phaeofaciens</name>
    <dbReference type="NCBI Taxonomy" id="68254"/>
    <lineage>
        <taxon>Bacteria</taxon>
        <taxon>Bacillati</taxon>
        <taxon>Actinomycetota</taxon>
        <taxon>Actinomycetes</taxon>
        <taxon>Kitasatosporales</taxon>
        <taxon>Streptomycetaceae</taxon>
        <taxon>Streptomyces</taxon>
    </lineage>
</organism>
<protein>
    <submittedName>
        <fullName evidence="1">Uncharacterized protein</fullName>
    </submittedName>
</protein>
<accession>A0A918HSC9</accession>